<dbReference type="Gene3D" id="2.60.120.260">
    <property type="entry name" value="Galactose-binding domain-like"/>
    <property type="match status" value="1"/>
</dbReference>
<reference evidence="1 2" key="1">
    <citation type="submission" date="2011-07" db="EMBL/GenBank/DDBJ databases">
        <authorList>
            <person name="Coyne R."/>
            <person name="Brami D."/>
            <person name="Johnson J."/>
            <person name="Hostetler J."/>
            <person name="Hannick L."/>
            <person name="Clark T."/>
            <person name="Cassidy-Hanley D."/>
            <person name="Inman J."/>
        </authorList>
    </citation>
    <scope>NUCLEOTIDE SEQUENCE [LARGE SCALE GENOMIC DNA]</scope>
    <source>
        <strain evidence="1 2">G5</strain>
    </source>
</reference>
<accession>G0QUV6</accession>
<evidence type="ECO:0000313" key="2">
    <source>
        <dbReference type="Proteomes" id="UP000008983"/>
    </source>
</evidence>
<dbReference type="AlphaFoldDB" id="G0QUV6"/>
<proteinExistence type="predicted"/>
<dbReference type="InterPro" id="IPR036404">
    <property type="entry name" value="Jacalin-like_lectin_dom_sf"/>
</dbReference>
<dbReference type="EMBL" id="GL983924">
    <property type="protein sequence ID" value="EGR30997.1"/>
    <property type="molecule type" value="Genomic_DNA"/>
</dbReference>
<dbReference type="GeneID" id="14907124"/>
<keyword evidence="2" id="KW-1185">Reference proteome</keyword>
<dbReference type="Proteomes" id="UP000008983">
    <property type="component" value="Unassembled WGS sequence"/>
</dbReference>
<dbReference type="OrthoDB" id="1107553at2759"/>
<name>G0QUV6_ICHMU</name>
<dbReference type="InParanoid" id="G0QUV6"/>
<dbReference type="OMA" id="SILMRAY"/>
<gene>
    <name evidence="1" type="ORF">IMG5_119650</name>
</gene>
<dbReference type="SUPFAM" id="SSF51101">
    <property type="entry name" value="Mannose-binding lectins"/>
    <property type="match status" value="1"/>
</dbReference>
<protein>
    <submittedName>
        <fullName evidence="1">Uncharacterized protein</fullName>
    </submittedName>
</protein>
<sequence>MGLCSEERIQHLKIELDNGEYINEILYYADKEYLIYTIGFKTSNNKNYICGENVQELKSKKSPQGYHFTNFKGNYRKCDEGLSSIGFDLQLINEKETEVDTTKFDEFVIGQLGMRSVFQNNKNNLKYLNLLIKNTGLGKDHFQVFEYYNNLCENVLKGELQNKFEVLKDGGNGIQIGNQEDENIHFTFSYGQGAFCWKIDLRQNFNQEQISKIKEGKMAIVAGCNLQDSGFGGEAKLTLKIYDNENVQVAKKTNLQDSLNKQPKFFSVYYVQKDQSINIEKAEFIISGKDVKFWAGYYGPTVSYPQFKVIPIEQDKELQLFNKYIKL</sequence>
<dbReference type="Gene3D" id="2.100.10.30">
    <property type="entry name" value="Jacalin-like lectin domain"/>
    <property type="match status" value="1"/>
</dbReference>
<evidence type="ECO:0000313" key="1">
    <source>
        <dbReference type="EMBL" id="EGR30997.1"/>
    </source>
</evidence>
<dbReference type="RefSeq" id="XP_004034483.1">
    <property type="nucleotide sequence ID" value="XM_004034435.1"/>
</dbReference>
<organism evidence="1 2">
    <name type="scientific">Ichthyophthirius multifiliis</name>
    <name type="common">White spot disease agent</name>
    <name type="synonym">Ich</name>
    <dbReference type="NCBI Taxonomy" id="5932"/>
    <lineage>
        <taxon>Eukaryota</taxon>
        <taxon>Sar</taxon>
        <taxon>Alveolata</taxon>
        <taxon>Ciliophora</taxon>
        <taxon>Intramacronucleata</taxon>
        <taxon>Oligohymenophorea</taxon>
        <taxon>Hymenostomatida</taxon>
        <taxon>Ophryoglenina</taxon>
        <taxon>Ichthyophthirius</taxon>
    </lineage>
</organism>